<gene>
    <name evidence="4" type="ORF">SLINC_0716</name>
</gene>
<dbReference type="Gene3D" id="3.30.360.10">
    <property type="entry name" value="Dihydrodipicolinate Reductase, domain 2"/>
    <property type="match status" value="1"/>
</dbReference>
<dbReference type="Pfam" id="PF01408">
    <property type="entry name" value="GFO_IDH_MocA"/>
    <property type="match status" value="1"/>
</dbReference>
<dbReference type="SUPFAM" id="SSF51735">
    <property type="entry name" value="NAD(P)-binding Rossmann-fold domains"/>
    <property type="match status" value="1"/>
</dbReference>
<dbReference type="InterPro" id="IPR036291">
    <property type="entry name" value="NAD(P)-bd_dom_sf"/>
</dbReference>
<dbReference type="KEGG" id="sls:SLINC_0716"/>
<dbReference type="PANTHER" id="PTHR43249:SF1">
    <property type="entry name" value="D-GLUCOSIDE 3-DEHYDROGENASE"/>
    <property type="match status" value="1"/>
</dbReference>
<dbReference type="InterPro" id="IPR052515">
    <property type="entry name" value="Gfo/Idh/MocA_Oxidoreductase"/>
</dbReference>
<dbReference type="STRING" id="1915.SLINC_0716"/>
<dbReference type="Gene3D" id="3.40.50.720">
    <property type="entry name" value="NAD(P)-binding Rossmann-like Domain"/>
    <property type="match status" value="1"/>
</dbReference>
<accession>A0A1B1M2S7</accession>
<evidence type="ECO:0000256" key="1">
    <source>
        <dbReference type="SAM" id="MobiDB-lite"/>
    </source>
</evidence>
<organism evidence="4 5">
    <name type="scientific">Streptomyces lincolnensis</name>
    <dbReference type="NCBI Taxonomy" id="1915"/>
    <lineage>
        <taxon>Bacteria</taxon>
        <taxon>Bacillati</taxon>
        <taxon>Actinomycetota</taxon>
        <taxon>Actinomycetes</taxon>
        <taxon>Kitasatosporales</taxon>
        <taxon>Streptomycetaceae</taxon>
        <taxon>Streptomyces</taxon>
    </lineage>
</organism>
<evidence type="ECO:0000313" key="5">
    <source>
        <dbReference type="Proteomes" id="UP000092598"/>
    </source>
</evidence>
<dbReference type="InterPro" id="IPR055170">
    <property type="entry name" value="GFO_IDH_MocA-like_dom"/>
</dbReference>
<feature type="domain" description="GFO/IDH/MocA-like oxidoreductase" evidence="3">
    <location>
        <begin position="168"/>
        <end position="280"/>
    </location>
</feature>
<dbReference type="AlphaFoldDB" id="A0A1B1M2S7"/>
<dbReference type="Proteomes" id="UP000092598">
    <property type="component" value="Chromosome"/>
</dbReference>
<dbReference type="EMBL" id="CP016438">
    <property type="protein sequence ID" value="ANS62940.1"/>
    <property type="molecule type" value="Genomic_DNA"/>
</dbReference>
<name>A0A1B1M2S7_STRLN</name>
<reference evidence="4 5" key="1">
    <citation type="submission" date="2016-07" db="EMBL/GenBank/DDBJ databases">
        <title>Enhancement of antibiotic productionsby engineered nitrateutilization in actinobacteria.</title>
        <authorList>
            <person name="Meng S.C."/>
        </authorList>
    </citation>
    <scope>NUCLEOTIDE SEQUENCE [LARGE SCALE GENOMIC DNA]</scope>
    <source>
        <strain evidence="4 5">NRRL 2936</strain>
    </source>
</reference>
<protein>
    <submittedName>
        <fullName evidence="4">Oxidoreductase family protein</fullName>
    </submittedName>
</protein>
<dbReference type="PANTHER" id="PTHR43249">
    <property type="entry name" value="UDP-N-ACETYL-2-AMINO-2-DEOXY-D-GLUCURONATE OXIDASE"/>
    <property type="match status" value="1"/>
</dbReference>
<proteinExistence type="predicted"/>
<evidence type="ECO:0000259" key="3">
    <source>
        <dbReference type="Pfam" id="PF22725"/>
    </source>
</evidence>
<dbReference type="GO" id="GO:0000166">
    <property type="term" value="F:nucleotide binding"/>
    <property type="evidence" value="ECO:0007669"/>
    <property type="project" value="InterPro"/>
</dbReference>
<dbReference type="InterPro" id="IPR000683">
    <property type="entry name" value="Gfo/Idh/MocA-like_OxRdtase_N"/>
</dbReference>
<keyword evidence="5" id="KW-1185">Reference proteome</keyword>
<feature type="region of interest" description="Disordered" evidence="1">
    <location>
        <begin position="1"/>
        <end position="37"/>
    </location>
</feature>
<dbReference type="SUPFAM" id="SSF55347">
    <property type="entry name" value="Glyceraldehyde-3-phosphate dehydrogenase-like, C-terminal domain"/>
    <property type="match status" value="1"/>
</dbReference>
<evidence type="ECO:0000259" key="2">
    <source>
        <dbReference type="Pfam" id="PF01408"/>
    </source>
</evidence>
<feature type="domain" description="Gfo/Idh/MocA-like oxidoreductase N-terminal" evidence="2">
    <location>
        <begin position="39"/>
        <end position="154"/>
    </location>
</feature>
<dbReference type="Pfam" id="PF22725">
    <property type="entry name" value="GFO_IDH_MocA_C3"/>
    <property type="match status" value="1"/>
</dbReference>
<evidence type="ECO:0000313" key="4">
    <source>
        <dbReference type="EMBL" id="ANS62940.1"/>
    </source>
</evidence>
<sequence length="401" mass="43656">MTSFLGAVAAATAPRSPTRSGSGTKRENTPMPSPRPPYRVAIIGTGGIAHAHAEALTELSERARLVAVADVDLTRAAEFADRFSVPHVFSDPQALLESQDLDLVHICTPPQTHAPLATMVMRAGVTALVEKPTALSLRELDQLATVQEETGSKVLTVFQHRYGAAAVRLRRLADSGALGRPLVATCETLWYRSDAYFEVPWRGRWDVEGGGPTMGHGIHQFDLMLSVFGSWSQITALAERQARPTDTEDVSIAAVRFDNGALATVVNSLLSPRETSRLRFDFEYATVELEHLYGYREEHWRFTPAPGHEELSALWTDGDEPDITSGHRLQIEAVLDAWETGQEPGVCLQDARRTLEFAAATYASAFRGVPVAAGELTDDDPFAVSMDGGAVPWEPVKEALV</sequence>
<dbReference type="PATRIC" id="fig|1915.4.peg.853"/>